<dbReference type="OrthoDB" id="9784036at2"/>
<organism evidence="3 4">
    <name type="scientific">Aliikangiella coralliicola</name>
    <dbReference type="NCBI Taxonomy" id="2592383"/>
    <lineage>
        <taxon>Bacteria</taxon>
        <taxon>Pseudomonadati</taxon>
        <taxon>Pseudomonadota</taxon>
        <taxon>Gammaproteobacteria</taxon>
        <taxon>Oceanospirillales</taxon>
        <taxon>Pleioneaceae</taxon>
        <taxon>Aliikangiella</taxon>
    </lineage>
</organism>
<comment type="caution">
    <text evidence="3">The sequence shown here is derived from an EMBL/GenBank/DDBJ whole genome shotgun (WGS) entry which is preliminary data.</text>
</comment>
<dbReference type="Gene3D" id="3.40.50.1820">
    <property type="entry name" value="alpha/beta hydrolase"/>
    <property type="match status" value="1"/>
</dbReference>
<dbReference type="GO" id="GO:0016788">
    <property type="term" value="F:hydrolase activity, acting on ester bonds"/>
    <property type="evidence" value="ECO:0007669"/>
    <property type="project" value="TreeGrafter"/>
</dbReference>
<dbReference type="PANTHER" id="PTHR40841:SF2">
    <property type="entry name" value="SIDEROPHORE-DEGRADING ESTERASE (EUROFUNG)"/>
    <property type="match status" value="1"/>
</dbReference>
<reference evidence="3 4" key="1">
    <citation type="submission" date="2019-07" db="EMBL/GenBank/DDBJ databases">
        <title>Draft genome for Aliikangiella sp. M105.</title>
        <authorList>
            <person name="Wang G."/>
        </authorList>
    </citation>
    <scope>NUCLEOTIDE SEQUENCE [LARGE SCALE GENOMIC DNA]</scope>
    <source>
        <strain evidence="3 4">M105</strain>
    </source>
</reference>
<dbReference type="InterPro" id="IPR052558">
    <property type="entry name" value="Siderophore_Hydrolase_D"/>
</dbReference>
<gene>
    <name evidence="3" type="ORF">FLL46_06185</name>
</gene>
<accession>A0A545UF61</accession>
<comment type="similarity">
    <text evidence="1">Belongs to the esterase D family.</text>
</comment>
<dbReference type="PANTHER" id="PTHR40841">
    <property type="entry name" value="SIDEROPHORE TRIACETYLFUSARININE C ESTERASE"/>
    <property type="match status" value="1"/>
</dbReference>
<name>A0A545UF61_9GAMM</name>
<evidence type="ECO:0000256" key="2">
    <source>
        <dbReference type="ARBA" id="ARBA00022801"/>
    </source>
</evidence>
<keyword evidence="4" id="KW-1185">Reference proteome</keyword>
<sequence length="286" mass="32515">MKIIKLVLIVAAVVISTNLSALESIVTGKWFEIHSQTMNENRRYSIYLPPGYQQNKDKKYPVMYVFDGDETRMKGISGLVESLGSENLDRQIPEFIIVAIPNTDRTRDLTPTKTDLIFKGNVLDKFEASGGADKFAAFIEKELVPSIRSKYRTNGTKVLVGHSFGGLFAAHVMLTNPDLFSHYLIADATFIWDNNYLNKLAHKKLSQFPPNKIKVFFALANNDHLGEIGITNRAWGNQFITQLKKSSSTNLQVDSKYFVDERHATVEMLAWYYGLRYLFKARQTES</sequence>
<dbReference type="Pfam" id="PF00756">
    <property type="entry name" value="Esterase"/>
    <property type="match status" value="1"/>
</dbReference>
<dbReference type="Proteomes" id="UP000315439">
    <property type="component" value="Unassembled WGS sequence"/>
</dbReference>
<dbReference type="AlphaFoldDB" id="A0A545UF61"/>
<dbReference type="SUPFAM" id="SSF53474">
    <property type="entry name" value="alpha/beta-Hydrolases"/>
    <property type="match status" value="1"/>
</dbReference>
<dbReference type="RefSeq" id="WP_142892621.1">
    <property type="nucleotide sequence ID" value="NZ_ML660162.1"/>
</dbReference>
<dbReference type="InterPro" id="IPR000801">
    <property type="entry name" value="Esterase-like"/>
</dbReference>
<evidence type="ECO:0000256" key="1">
    <source>
        <dbReference type="ARBA" id="ARBA00005622"/>
    </source>
</evidence>
<protein>
    <submittedName>
        <fullName evidence="3">Alpha/beta hydrolase</fullName>
    </submittedName>
</protein>
<dbReference type="EMBL" id="VIKS01000004">
    <property type="protein sequence ID" value="TQV88112.1"/>
    <property type="molecule type" value="Genomic_DNA"/>
</dbReference>
<keyword evidence="2 3" id="KW-0378">Hydrolase</keyword>
<evidence type="ECO:0000313" key="4">
    <source>
        <dbReference type="Proteomes" id="UP000315439"/>
    </source>
</evidence>
<proteinExistence type="inferred from homology"/>
<evidence type="ECO:0000313" key="3">
    <source>
        <dbReference type="EMBL" id="TQV88112.1"/>
    </source>
</evidence>
<dbReference type="InterPro" id="IPR029058">
    <property type="entry name" value="AB_hydrolase_fold"/>
</dbReference>